<feature type="region of interest" description="Disordered" evidence="5">
    <location>
        <begin position="143"/>
        <end position="164"/>
    </location>
</feature>
<dbReference type="InterPro" id="IPR001647">
    <property type="entry name" value="HTH_TetR"/>
</dbReference>
<evidence type="ECO:0000256" key="1">
    <source>
        <dbReference type="ARBA" id="ARBA00023015"/>
    </source>
</evidence>
<dbReference type="Pfam" id="PF00440">
    <property type="entry name" value="TetR_N"/>
    <property type="match status" value="1"/>
</dbReference>
<name>A0A5M3VTG0_9ACTN</name>
<evidence type="ECO:0000256" key="3">
    <source>
        <dbReference type="ARBA" id="ARBA00023163"/>
    </source>
</evidence>
<evidence type="ECO:0000256" key="2">
    <source>
        <dbReference type="ARBA" id="ARBA00023125"/>
    </source>
</evidence>
<keyword evidence="1" id="KW-0805">Transcription regulation</keyword>
<evidence type="ECO:0000256" key="5">
    <source>
        <dbReference type="SAM" id="MobiDB-lite"/>
    </source>
</evidence>
<accession>A0A5M3VTG0</accession>
<sequence>MVAAEEVFSRNPAATMEQIAEEAGVARTTIHRRFASREALLEAMEVTAWQEIGDAIDAARPYTAPPQVALHEATANVLRIKFGWRFTLTRPVPLSEQARTIQAEVMAKCAAAFTRARESGMLPSTTDLSWTQRAYLALLSEAAHGSTGQPESNPGKDQETSDDPDLLAARVLGTLLHGVTGLRD</sequence>
<dbReference type="PROSITE" id="PS50977">
    <property type="entry name" value="HTH_TETR_2"/>
    <property type="match status" value="1"/>
</dbReference>
<dbReference type="AlphaFoldDB" id="A0A5M3VTG0"/>
<keyword evidence="3" id="KW-0804">Transcription</keyword>
<keyword evidence="2 4" id="KW-0238">DNA-binding</keyword>
<evidence type="ECO:0000256" key="4">
    <source>
        <dbReference type="PROSITE-ProRule" id="PRU00335"/>
    </source>
</evidence>
<comment type="caution">
    <text evidence="7">The sequence shown here is derived from an EMBL/GenBank/DDBJ whole genome shotgun (WGS) entry which is preliminary data.</text>
</comment>
<dbReference type="InterPro" id="IPR050109">
    <property type="entry name" value="HTH-type_TetR-like_transc_reg"/>
</dbReference>
<protein>
    <recommendedName>
        <fullName evidence="6">HTH tetR-type domain-containing protein</fullName>
    </recommendedName>
</protein>
<evidence type="ECO:0000313" key="8">
    <source>
        <dbReference type="Proteomes" id="UP000334990"/>
    </source>
</evidence>
<dbReference type="SUPFAM" id="SSF46689">
    <property type="entry name" value="Homeodomain-like"/>
    <property type="match status" value="1"/>
</dbReference>
<evidence type="ECO:0000259" key="6">
    <source>
        <dbReference type="PROSITE" id="PS50977"/>
    </source>
</evidence>
<dbReference type="InterPro" id="IPR009057">
    <property type="entry name" value="Homeodomain-like_sf"/>
</dbReference>
<dbReference type="PANTHER" id="PTHR30055:SF234">
    <property type="entry name" value="HTH-TYPE TRANSCRIPTIONAL REGULATOR BETI"/>
    <property type="match status" value="1"/>
</dbReference>
<feature type="domain" description="HTH tetR-type" evidence="6">
    <location>
        <begin position="1"/>
        <end position="52"/>
    </location>
</feature>
<evidence type="ECO:0000313" key="7">
    <source>
        <dbReference type="EMBL" id="GER99875.1"/>
    </source>
</evidence>
<organism evidence="7 8">
    <name type="scientific">Acrocarpospora corrugata</name>
    <dbReference type="NCBI Taxonomy" id="35763"/>
    <lineage>
        <taxon>Bacteria</taxon>
        <taxon>Bacillati</taxon>
        <taxon>Actinomycetota</taxon>
        <taxon>Actinomycetes</taxon>
        <taxon>Streptosporangiales</taxon>
        <taxon>Streptosporangiaceae</taxon>
        <taxon>Acrocarpospora</taxon>
    </lineage>
</organism>
<dbReference type="Gene3D" id="1.10.357.10">
    <property type="entry name" value="Tetracycline Repressor, domain 2"/>
    <property type="match status" value="1"/>
</dbReference>
<dbReference type="PANTHER" id="PTHR30055">
    <property type="entry name" value="HTH-TYPE TRANSCRIPTIONAL REGULATOR RUTR"/>
    <property type="match status" value="1"/>
</dbReference>
<keyword evidence="8" id="KW-1185">Reference proteome</keyword>
<dbReference type="EMBL" id="BLAD01000042">
    <property type="protein sequence ID" value="GER99875.1"/>
    <property type="molecule type" value="Genomic_DNA"/>
</dbReference>
<feature type="DNA-binding region" description="H-T-H motif" evidence="4">
    <location>
        <begin position="15"/>
        <end position="34"/>
    </location>
</feature>
<dbReference type="Proteomes" id="UP000334990">
    <property type="component" value="Unassembled WGS sequence"/>
</dbReference>
<dbReference type="GO" id="GO:0003700">
    <property type="term" value="F:DNA-binding transcription factor activity"/>
    <property type="evidence" value="ECO:0007669"/>
    <property type="project" value="TreeGrafter"/>
</dbReference>
<proteinExistence type="predicted"/>
<dbReference type="GO" id="GO:0000976">
    <property type="term" value="F:transcription cis-regulatory region binding"/>
    <property type="evidence" value="ECO:0007669"/>
    <property type="project" value="TreeGrafter"/>
</dbReference>
<gene>
    <name evidence="7" type="ORF">Acor_19390</name>
</gene>
<reference evidence="7 8" key="1">
    <citation type="submission" date="2019-10" db="EMBL/GenBank/DDBJ databases">
        <title>Whole genome shotgun sequence of Acrocarpospora corrugata NBRC 13972.</title>
        <authorList>
            <person name="Ichikawa N."/>
            <person name="Kimura A."/>
            <person name="Kitahashi Y."/>
            <person name="Komaki H."/>
            <person name="Oguchi A."/>
        </authorList>
    </citation>
    <scope>NUCLEOTIDE SEQUENCE [LARGE SCALE GENOMIC DNA]</scope>
    <source>
        <strain evidence="7 8">NBRC 13972</strain>
    </source>
</reference>